<sequence>MTIASAADLCAFVDRSPTPFHVCATVAAELDSAGYRRLLETESWPAEPGRFYVVRGGSLVAWSTESSNDPADPFRVVGGHTDSPNLRLKQHHDLSPEGLGVVALEPYGGAWLHSWLDRDLGIAGRLAMRDGSEVLVHVAEPVLRVPQLAIHLSADRKGVEVDPQRHLNGIWSTSAGSFLDLVADRAQVSVADVLGFELMTHDSQPGALVAGGELVSSPRLDNQVTCFAGTRALLAAQPVTGVRPVLVLFDHEEVGSTSERGAQSDLLATVLERIVIAAGGTRDDYHRAIAGSVCASGDMAHATHPNHPERHEVLHHIAIGGGPVLKLHPNLRYATDAPGTAHFARACEQAGVPLQRYEHRADLPCGSTIGPLSAARTGMLTVDVGAPQLAMHSARETMGAADVDPYARALAAFLAPA</sequence>
<dbReference type="PANTHER" id="PTHR28570:SF3">
    <property type="entry name" value="ASPARTYL AMINOPEPTIDASE"/>
    <property type="match status" value="1"/>
</dbReference>
<keyword evidence="12" id="KW-1185">Reference proteome</keyword>
<dbReference type="SUPFAM" id="SSF53187">
    <property type="entry name" value="Zn-dependent exopeptidases"/>
    <property type="match status" value="1"/>
</dbReference>
<dbReference type="Pfam" id="PF02127">
    <property type="entry name" value="Peptidase_M18"/>
    <property type="match status" value="1"/>
</dbReference>
<keyword evidence="6 9" id="KW-0378">Hydrolase</keyword>
<name>A0ABY5MEF7_9ACTN</name>
<evidence type="ECO:0000256" key="4">
    <source>
        <dbReference type="ARBA" id="ARBA00022670"/>
    </source>
</evidence>
<keyword evidence="4 9" id="KW-0645">Protease</keyword>
<dbReference type="Proteomes" id="UP001316184">
    <property type="component" value="Chromosome"/>
</dbReference>
<keyword evidence="3 9" id="KW-0031">Aminopeptidase</keyword>
<evidence type="ECO:0000256" key="7">
    <source>
        <dbReference type="ARBA" id="ARBA00022833"/>
    </source>
</evidence>
<evidence type="ECO:0000256" key="10">
    <source>
        <dbReference type="RuleBase" id="RU004387"/>
    </source>
</evidence>
<proteinExistence type="inferred from homology"/>
<accession>A0ABY5MEF7</accession>
<dbReference type="EC" id="3.4.11.-" evidence="10"/>
<dbReference type="Gene3D" id="3.40.630.10">
    <property type="entry name" value="Zn peptidases"/>
    <property type="match status" value="1"/>
</dbReference>
<comment type="similarity">
    <text evidence="2 9">Belongs to the peptidase M18 family.</text>
</comment>
<dbReference type="InterPro" id="IPR001948">
    <property type="entry name" value="Peptidase_M18"/>
</dbReference>
<keyword evidence="8 9" id="KW-0482">Metalloprotease</keyword>
<evidence type="ECO:0000256" key="8">
    <source>
        <dbReference type="ARBA" id="ARBA00023049"/>
    </source>
</evidence>
<evidence type="ECO:0000256" key="2">
    <source>
        <dbReference type="ARBA" id="ARBA00008290"/>
    </source>
</evidence>
<gene>
    <name evidence="11" type="ORF">NQV15_07345</name>
</gene>
<dbReference type="InterPro" id="IPR023358">
    <property type="entry name" value="Peptidase_M18_dom2"/>
</dbReference>
<keyword evidence="7 9" id="KW-0862">Zinc</keyword>
<dbReference type="Gene3D" id="2.30.250.10">
    <property type="entry name" value="Aminopeptidase i, Domain 2"/>
    <property type="match status" value="1"/>
</dbReference>
<dbReference type="EMBL" id="CP102173">
    <property type="protein sequence ID" value="UUP15117.1"/>
    <property type="molecule type" value="Genomic_DNA"/>
</dbReference>
<organism evidence="11 12">
    <name type="scientific">Aeromicrobium wangtongii</name>
    <dbReference type="NCBI Taxonomy" id="2969247"/>
    <lineage>
        <taxon>Bacteria</taxon>
        <taxon>Bacillati</taxon>
        <taxon>Actinomycetota</taxon>
        <taxon>Actinomycetes</taxon>
        <taxon>Propionibacteriales</taxon>
        <taxon>Nocardioidaceae</taxon>
        <taxon>Aeromicrobium</taxon>
    </lineage>
</organism>
<keyword evidence="5 9" id="KW-0479">Metal-binding</keyword>
<evidence type="ECO:0000256" key="5">
    <source>
        <dbReference type="ARBA" id="ARBA00022723"/>
    </source>
</evidence>
<protein>
    <recommendedName>
        <fullName evidence="10">M18 family aminopeptidase</fullName>
        <ecNumber evidence="10">3.4.11.-</ecNumber>
    </recommendedName>
</protein>
<dbReference type="RefSeq" id="WP_232399169.1">
    <property type="nucleotide sequence ID" value="NZ_CP102173.1"/>
</dbReference>
<dbReference type="PRINTS" id="PR00932">
    <property type="entry name" value="AMINO1PTASE"/>
</dbReference>
<comment type="cofactor">
    <cofactor evidence="1 10">
        <name>Zn(2+)</name>
        <dbReference type="ChEBI" id="CHEBI:29105"/>
    </cofactor>
</comment>
<evidence type="ECO:0000256" key="6">
    <source>
        <dbReference type="ARBA" id="ARBA00022801"/>
    </source>
</evidence>
<dbReference type="PANTHER" id="PTHR28570">
    <property type="entry name" value="ASPARTYL AMINOPEPTIDASE"/>
    <property type="match status" value="1"/>
</dbReference>
<evidence type="ECO:0000256" key="3">
    <source>
        <dbReference type="ARBA" id="ARBA00022438"/>
    </source>
</evidence>
<evidence type="ECO:0000313" key="11">
    <source>
        <dbReference type="EMBL" id="UUP15117.1"/>
    </source>
</evidence>
<dbReference type="GO" id="GO:0004177">
    <property type="term" value="F:aminopeptidase activity"/>
    <property type="evidence" value="ECO:0007669"/>
    <property type="project" value="UniProtKB-KW"/>
</dbReference>
<dbReference type="NCBIfam" id="NF002759">
    <property type="entry name" value="PRK02813.1"/>
    <property type="match status" value="1"/>
</dbReference>
<evidence type="ECO:0000313" key="12">
    <source>
        <dbReference type="Proteomes" id="UP001316184"/>
    </source>
</evidence>
<dbReference type="SUPFAM" id="SSF101821">
    <property type="entry name" value="Aminopeptidase/glucanase lid domain"/>
    <property type="match status" value="1"/>
</dbReference>
<evidence type="ECO:0000256" key="1">
    <source>
        <dbReference type="ARBA" id="ARBA00001947"/>
    </source>
</evidence>
<dbReference type="CDD" id="cd05658">
    <property type="entry name" value="M18_DAP"/>
    <property type="match status" value="1"/>
</dbReference>
<reference evidence="11 12" key="1">
    <citation type="submission" date="2022-08" db="EMBL/GenBank/DDBJ databases">
        <title>novel species in genus Aeromicrobium.</title>
        <authorList>
            <person name="Ye L."/>
        </authorList>
    </citation>
    <scope>NUCLEOTIDE SEQUENCE [LARGE SCALE GENOMIC DNA]</scope>
    <source>
        <strain evidence="12">zg-Y1379</strain>
    </source>
</reference>
<evidence type="ECO:0000256" key="9">
    <source>
        <dbReference type="RuleBase" id="RU004386"/>
    </source>
</evidence>